<feature type="binding site" description="in other chain" evidence="10">
    <location>
        <begin position="256"/>
        <end position="257"/>
    </location>
    <ligand>
        <name>ATP</name>
        <dbReference type="ChEBI" id="CHEBI:30616"/>
        <note>ligand shared between two neighboring subunits</note>
    </ligand>
</feature>
<feature type="binding site" evidence="10">
    <location>
        <position position="250"/>
    </location>
    <ligand>
        <name>ATP</name>
        <dbReference type="ChEBI" id="CHEBI:30616"/>
        <note>ligand shared between two neighboring subunits</note>
    </ligand>
</feature>
<reference evidence="16" key="1">
    <citation type="submission" date="2022-03" db="EMBL/GenBank/DDBJ databases">
        <title>De novo assembled genomes of Belliella spp. (Cyclobacteriaceae) strains.</title>
        <authorList>
            <person name="Szabo A."/>
            <person name="Korponai K."/>
            <person name="Felfoldi T."/>
        </authorList>
    </citation>
    <scope>NUCLEOTIDE SEQUENCE</scope>
    <source>
        <strain evidence="16">DSM 107340</strain>
    </source>
</reference>
<keyword evidence="3 10" id="KW-0554">One-carbon metabolism</keyword>
<dbReference type="Pfam" id="PF00438">
    <property type="entry name" value="S-AdoMet_synt_N"/>
    <property type="match status" value="1"/>
</dbReference>
<dbReference type="InterPro" id="IPR022630">
    <property type="entry name" value="S-AdoMet_synt_C"/>
</dbReference>
<evidence type="ECO:0000256" key="2">
    <source>
        <dbReference type="ARBA" id="ARBA00009685"/>
    </source>
</evidence>
<feature type="binding site" description="in other chain" evidence="10">
    <location>
        <position position="281"/>
    </location>
    <ligand>
        <name>L-methionine</name>
        <dbReference type="ChEBI" id="CHEBI:57844"/>
        <note>ligand shared between two neighboring subunits</note>
    </ligand>
</feature>
<feature type="binding site" evidence="10">
    <location>
        <position position="250"/>
    </location>
    <ligand>
        <name>L-methionine</name>
        <dbReference type="ChEBI" id="CHEBI:57844"/>
        <note>ligand shared between two neighboring subunits</note>
    </ligand>
</feature>
<feature type="domain" description="S-adenosylmethionine synthetase central" evidence="14">
    <location>
        <begin position="113"/>
        <end position="242"/>
    </location>
</feature>
<dbReference type="EMBL" id="JAKZGS010000003">
    <property type="protein sequence ID" value="MCH7397283.1"/>
    <property type="molecule type" value="Genomic_DNA"/>
</dbReference>
<comment type="pathway">
    <text evidence="1 10">Amino-acid biosynthesis; S-adenosyl-L-methionine biosynthesis; S-adenosyl-L-methionine from L-methionine: step 1/1.</text>
</comment>
<evidence type="ECO:0000259" key="13">
    <source>
        <dbReference type="Pfam" id="PF00438"/>
    </source>
</evidence>
<dbReference type="PANTHER" id="PTHR11964">
    <property type="entry name" value="S-ADENOSYLMETHIONINE SYNTHETASE"/>
    <property type="match status" value="1"/>
</dbReference>
<evidence type="ECO:0000256" key="8">
    <source>
        <dbReference type="ARBA" id="ARBA00022842"/>
    </source>
</evidence>
<dbReference type="InterPro" id="IPR022631">
    <property type="entry name" value="ADOMET_SYNTHASE_CS"/>
</dbReference>
<evidence type="ECO:0000256" key="11">
    <source>
        <dbReference type="RuleBase" id="RU000542"/>
    </source>
</evidence>
<evidence type="ECO:0000256" key="7">
    <source>
        <dbReference type="ARBA" id="ARBA00022840"/>
    </source>
</evidence>
<gene>
    <name evidence="10 16" type="primary">metK</name>
    <name evidence="16" type="ORF">MM236_04755</name>
</gene>
<comment type="catalytic activity">
    <reaction evidence="10">
        <text>L-methionine + ATP + H2O = S-adenosyl-L-methionine + phosphate + diphosphate</text>
        <dbReference type="Rhea" id="RHEA:21080"/>
        <dbReference type="ChEBI" id="CHEBI:15377"/>
        <dbReference type="ChEBI" id="CHEBI:30616"/>
        <dbReference type="ChEBI" id="CHEBI:33019"/>
        <dbReference type="ChEBI" id="CHEBI:43474"/>
        <dbReference type="ChEBI" id="CHEBI:57844"/>
        <dbReference type="ChEBI" id="CHEBI:59789"/>
        <dbReference type="EC" id="2.5.1.6"/>
    </reaction>
</comment>
<dbReference type="PROSITE" id="PS00376">
    <property type="entry name" value="ADOMET_SYNTHASE_1"/>
    <property type="match status" value="1"/>
</dbReference>
<evidence type="ECO:0000259" key="15">
    <source>
        <dbReference type="Pfam" id="PF02773"/>
    </source>
</evidence>
<feature type="binding site" evidence="10">
    <location>
        <position position="42"/>
    </location>
    <ligand>
        <name>K(+)</name>
        <dbReference type="ChEBI" id="CHEBI:29103"/>
    </ligand>
</feature>
<keyword evidence="9 10" id="KW-0630">Potassium</keyword>
<dbReference type="Pfam" id="PF02773">
    <property type="entry name" value="S-AdoMet_synt_C"/>
    <property type="match status" value="1"/>
</dbReference>
<comment type="subcellular location">
    <subcellularLocation>
        <location evidence="10 11">Cytoplasm</location>
    </subcellularLocation>
</comment>
<keyword evidence="7 10" id="KW-0067">ATP-binding</keyword>
<dbReference type="InterPro" id="IPR022629">
    <property type="entry name" value="S-AdoMet_synt_central"/>
</dbReference>
<organism evidence="16 17">
    <name type="scientific">Belliella calami</name>
    <dbReference type="NCBI Taxonomy" id="2923436"/>
    <lineage>
        <taxon>Bacteria</taxon>
        <taxon>Pseudomonadati</taxon>
        <taxon>Bacteroidota</taxon>
        <taxon>Cytophagia</taxon>
        <taxon>Cytophagales</taxon>
        <taxon>Cyclobacteriaceae</taxon>
        <taxon>Belliella</taxon>
    </lineage>
</organism>
<dbReference type="Pfam" id="PF02772">
    <property type="entry name" value="S-AdoMet_synt_M"/>
    <property type="match status" value="1"/>
</dbReference>
<dbReference type="InterPro" id="IPR022628">
    <property type="entry name" value="S-AdoMet_synt_N"/>
</dbReference>
<comment type="function">
    <text evidence="10">Catalyzes the formation of S-adenosylmethionine (AdoMet) from methionine and ATP. The overall synthetic reaction is composed of two sequential steps, AdoMet formation and the subsequent tripolyphosphate hydrolysis which occurs prior to release of AdoMet from the enzyme.</text>
</comment>
<dbReference type="HAMAP" id="MF_00086">
    <property type="entry name" value="S_AdoMet_synth1"/>
    <property type="match status" value="1"/>
</dbReference>
<feature type="binding site" evidence="10">
    <location>
        <position position="16"/>
    </location>
    <ligand>
        <name>Mg(2+)</name>
        <dbReference type="ChEBI" id="CHEBI:18420"/>
    </ligand>
</feature>
<dbReference type="EC" id="2.5.1.6" evidence="10"/>
<evidence type="ECO:0000313" key="17">
    <source>
        <dbReference type="Proteomes" id="UP001165488"/>
    </source>
</evidence>
<evidence type="ECO:0000313" key="16">
    <source>
        <dbReference type="EMBL" id="MCH7397283.1"/>
    </source>
</evidence>
<dbReference type="PIRSF" id="PIRSF000497">
    <property type="entry name" value="MAT"/>
    <property type="match status" value="1"/>
</dbReference>
<keyword evidence="10" id="KW-0963">Cytoplasm</keyword>
<feature type="domain" description="S-adenosylmethionine synthetase N-terminal" evidence="13">
    <location>
        <begin position="3"/>
        <end position="100"/>
    </location>
</feature>
<dbReference type="GO" id="GO:0004478">
    <property type="term" value="F:methionine adenosyltransferase activity"/>
    <property type="evidence" value="ECO:0007669"/>
    <property type="project" value="UniProtKB-EC"/>
</dbReference>
<proteinExistence type="inferred from homology"/>
<feature type="binding site" evidence="10">
    <location>
        <position position="277"/>
    </location>
    <ligand>
        <name>ATP</name>
        <dbReference type="ChEBI" id="CHEBI:30616"/>
        <note>ligand shared between two neighboring subunits</note>
    </ligand>
</feature>
<dbReference type="InterPro" id="IPR002133">
    <property type="entry name" value="S-AdoMet_synthetase"/>
</dbReference>
<dbReference type="InterPro" id="IPR022636">
    <property type="entry name" value="S-AdoMet_synthetase_sfam"/>
</dbReference>
<keyword evidence="8 10" id="KW-0460">Magnesium</keyword>
<feature type="binding site" evidence="10">
    <location>
        <position position="273"/>
    </location>
    <ligand>
        <name>ATP</name>
        <dbReference type="ChEBI" id="CHEBI:30616"/>
        <note>ligand shared between two neighboring subunits</note>
    </ligand>
</feature>
<name>A0ABS9UM07_9BACT</name>
<evidence type="ECO:0000259" key="14">
    <source>
        <dbReference type="Pfam" id="PF02772"/>
    </source>
</evidence>
<feature type="domain" description="S-adenosylmethionine synthetase C-terminal" evidence="15">
    <location>
        <begin position="244"/>
        <end position="378"/>
    </location>
</feature>
<feature type="region of interest" description="Flexible loop" evidence="10">
    <location>
        <begin position="98"/>
        <end position="108"/>
    </location>
</feature>
<keyword evidence="4 10" id="KW-0808">Transferase</keyword>
<evidence type="ECO:0000256" key="10">
    <source>
        <dbReference type="HAMAP-Rule" id="MF_00086"/>
    </source>
</evidence>
<keyword evidence="17" id="KW-1185">Reference proteome</keyword>
<dbReference type="SUPFAM" id="SSF55973">
    <property type="entry name" value="S-adenosylmethionine synthetase"/>
    <property type="match status" value="3"/>
</dbReference>
<feature type="binding site" description="in other chain" evidence="10">
    <location>
        <position position="14"/>
    </location>
    <ligand>
        <name>ATP</name>
        <dbReference type="ChEBI" id="CHEBI:30616"/>
        <note>ligand shared between two neighboring subunits</note>
    </ligand>
</feature>
<evidence type="ECO:0000256" key="1">
    <source>
        <dbReference type="ARBA" id="ARBA00005224"/>
    </source>
</evidence>
<feature type="binding site" description="in other chain" evidence="10">
    <location>
        <begin position="164"/>
        <end position="166"/>
    </location>
    <ligand>
        <name>ATP</name>
        <dbReference type="ChEBI" id="CHEBI:30616"/>
        <note>ligand shared between two neighboring subunits</note>
    </ligand>
</feature>
<feature type="binding site" description="in other chain" evidence="10">
    <location>
        <position position="98"/>
    </location>
    <ligand>
        <name>L-methionine</name>
        <dbReference type="ChEBI" id="CHEBI:57844"/>
        <note>ligand shared between two neighboring subunits</note>
    </ligand>
</feature>
<comment type="cofactor">
    <cofactor evidence="10">
        <name>K(+)</name>
        <dbReference type="ChEBI" id="CHEBI:29103"/>
    </cofactor>
    <text evidence="10">Binds 1 potassium ion per subunit.</text>
</comment>
<dbReference type="CDD" id="cd18079">
    <property type="entry name" value="S-AdoMet_synt"/>
    <property type="match status" value="1"/>
</dbReference>
<feature type="binding site" description="in other chain" evidence="10">
    <location>
        <position position="55"/>
    </location>
    <ligand>
        <name>L-methionine</name>
        <dbReference type="ChEBI" id="CHEBI:57844"/>
        <note>ligand shared between two neighboring subunits</note>
    </ligand>
</feature>
<dbReference type="NCBIfam" id="TIGR01034">
    <property type="entry name" value="metK"/>
    <property type="match status" value="1"/>
</dbReference>
<protein>
    <recommendedName>
        <fullName evidence="10">S-adenosylmethionine synthase</fullName>
        <shortName evidence="10">AdoMet synthase</shortName>
        <ecNumber evidence="10">2.5.1.6</ecNumber>
    </recommendedName>
    <alternativeName>
        <fullName evidence="10">MAT</fullName>
    </alternativeName>
    <alternativeName>
        <fullName evidence="10">Methionine adenosyltransferase</fullName>
    </alternativeName>
</protein>
<comment type="caution">
    <text evidence="16">The sequence shown here is derived from an EMBL/GenBank/DDBJ whole genome shotgun (WGS) entry which is preliminary data.</text>
</comment>
<dbReference type="Proteomes" id="UP001165488">
    <property type="component" value="Unassembled WGS sequence"/>
</dbReference>
<sequence length="417" mass="46209">MPYLFTSESVSEGHPDKISDQISDALIDNFLAFDPRSKVACETLVTTGQVILAGEVKSETYLDVQKIARDVINRIGYTKGEYMFDGNSCGVLSAIHEQSPDINQGVDRQSPEEQGAGDQGMMFGYATKETDNYMPLALDLSHRILKELAEMRRESDAIKYLRPDSKSQVTIEYSDNNQPQRIEAIVISTQHDDFGDEPTMLAKIKEDLINILIPRVKAQLKPEIQALFTDQITYHINPTGKFVIGGPHGDTGLTGRKIIVDTYGGKGAHGGGAFSGKDPSKVDRSAAYATRHIAKNMVAAGIADEILVQVSYAIGVAKPMGIYINTYGTSKVSLSDGEIAKKVEEIFDMRPYAIEQRLKLRNPIYEETAAYGHMGRTNEVVNKTFYTPDGKSINLDVELFTWEKLDYVDKIKKSFSL</sequence>
<comment type="subunit">
    <text evidence="10">Homotetramer; dimer of dimers.</text>
</comment>
<comment type="similarity">
    <text evidence="2 10 12">Belongs to the AdoMet synthase family.</text>
</comment>
<evidence type="ECO:0000256" key="5">
    <source>
        <dbReference type="ARBA" id="ARBA00022723"/>
    </source>
</evidence>
<evidence type="ECO:0000256" key="3">
    <source>
        <dbReference type="ARBA" id="ARBA00022563"/>
    </source>
</evidence>
<accession>A0ABS9UM07</accession>
<keyword evidence="6 10" id="KW-0547">Nucleotide-binding</keyword>
<evidence type="ECO:0000256" key="6">
    <source>
        <dbReference type="ARBA" id="ARBA00022741"/>
    </source>
</evidence>
<dbReference type="RefSeq" id="WP_241273800.1">
    <property type="nucleotide sequence ID" value="NZ_JAKZGS010000003.1"/>
</dbReference>
<keyword evidence="5 10" id="KW-0479">Metal-binding</keyword>
<dbReference type="Gene3D" id="3.30.300.10">
    <property type="match status" value="3"/>
</dbReference>
<feature type="binding site" description="in other chain" evidence="10">
    <location>
        <begin position="241"/>
        <end position="242"/>
    </location>
    <ligand>
        <name>ATP</name>
        <dbReference type="ChEBI" id="CHEBI:30616"/>
        <note>ligand shared between two neighboring subunits</note>
    </ligand>
</feature>
<evidence type="ECO:0000256" key="9">
    <source>
        <dbReference type="ARBA" id="ARBA00022958"/>
    </source>
</evidence>
<dbReference type="PROSITE" id="PS00377">
    <property type="entry name" value="ADOMET_SYNTHASE_2"/>
    <property type="match status" value="1"/>
</dbReference>
<evidence type="ECO:0000256" key="12">
    <source>
        <dbReference type="RuleBase" id="RU004462"/>
    </source>
</evidence>
<evidence type="ECO:0000256" key="4">
    <source>
        <dbReference type="ARBA" id="ARBA00022679"/>
    </source>
</evidence>
<comment type="cofactor">
    <cofactor evidence="10">
        <name>Mg(2+)</name>
        <dbReference type="ChEBI" id="CHEBI:18420"/>
    </cofactor>
    <text evidence="10">Binds 2 divalent ions per subunit.</text>
</comment>